<name>A0A0F9CAZ8_9ZZZZ</name>
<accession>A0A0F9CAZ8</accession>
<comment type="caution">
    <text evidence="1">The sequence shown here is derived from an EMBL/GenBank/DDBJ whole genome shotgun (WGS) entry which is preliminary data.</text>
</comment>
<reference evidence="1" key="1">
    <citation type="journal article" date="2015" name="Nature">
        <title>Complex archaea that bridge the gap between prokaryotes and eukaryotes.</title>
        <authorList>
            <person name="Spang A."/>
            <person name="Saw J.H."/>
            <person name="Jorgensen S.L."/>
            <person name="Zaremba-Niedzwiedzka K."/>
            <person name="Martijn J."/>
            <person name="Lind A.E."/>
            <person name="van Eijk R."/>
            <person name="Schleper C."/>
            <person name="Guy L."/>
            <person name="Ettema T.J."/>
        </authorList>
    </citation>
    <scope>NUCLEOTIDE SEQUENCE</scope>
</reference>
<gene>
    <name evidence="1" type="ORF">LCGC14_2344180</name>
</gene>
<evidence type="ECO:0000313" key="1">
    <source>
        <dbReference type="EMBL" id="KKL46573.1"/>
    </source>
</evidence>
<dbReference type="EMBL" id="LAZR01033982">
    <property type="protein sequence ID" value="KKL46573.1"/>
    <property type="molecule type" value="Genomic_DNA"/>
</dbReference>
<sequence length="118" mass="13359">MYATNDELLREGECLHFNCIEEMGHEGLHSGEYYHDRNYCLCCGNRAEYYGSCSVDSTGIRKVCEKEVCVLCLEGGCPNCNSQNLAQPAGEYHQGCDHDIARLKFKEAVRTVGRKERK</sequence>
<protein>
    <submittedName>
        <fullName evidence="1">Uncharacterized protein</fullName>
    </submittedName>
</protein>
<dbReference type="AlphaFoldDB" id="A0A0F9CAZ8"/>
<organism evidence="1">
    <name type="scientific">marine sediment metagenome</name>
    <dbReference type="NCBI Taxonomy" id="412755"/>
    <lineage>
        <taxon>unclassified sequences</taxon>
        <taxon>metagenomes</taxon>
        <taxon>ecological metagenomes</taxon>
    </lineage>
</organism>
<proteinExistence type="predicted"/>